<sequence length="76" mass="8987">MDATEVILRKTRKTNTKKKNFKKVYPINCSNVYMTVGRNNETKRTKKKNTHGYGSHERAESLQNRLKGKRNYQAFH</sequence>
<feature type="region of interest" description="Disordered" evidence="1">
    <location>
        <begin position="40"/>
        <end position="76"/>
    </location>
</feature>
<dbReference type="AlphaFoldDB" id="S9W176"/>
<proteinExistence type="predicted"/>
<protein>
    <submittedName>
        <fullName evidence="2">Uncharacterized protein</fullName>
    </submittedName>
</protein>
<name>S9W176_SCHCR</name>
<dbReference type="EMBL" id="KE546989">
    <property type="protein sequence ID" value="EPY52269.1"/>
    <property type="molecule type" value="Genomic_DNA"/>
</dbReference>
<dbReference type="HOGENOM" id="CLU_2655851_0_0_1"/>
<dbReference type="Proteomes" id="UP000015464">
    <property type="component" value="Unassembled WGS sequence"/>
</dbReference>
<accession>S9W176</accession>
<organism evidence="2 3">
    <name type="scientific">Schizosaccharomyces cryophilus (strain OY26 / ATCC MYA-4695 / CBS 11777 / NBRC 106824 / NRRL Y48691)</name>
    <name type="common">Fission yeast</name>
    <dbReference type="NCBI Taxonomy" id="653667"/>
    <lineage>
        <taxon>Eukaryota</taxon>
        <taxon>Fungi</taxon>
        <taxon>Dikarya</taxon>
        <taxon>Ascomycota</taxon>
        <taxon>Taphrinomycotina</taxon>
        <taxon>Schizosaccharomycetes</taxon>
        <taxon>Schizosaccharomycetales</taxon>
        <taxon>Schizosaccharomycetaceae</taxon>
        <taxon>Schizosaccharomyces</taxon>
    </lineage>
</organism>
<reference evidence="2 3" key="1">
    <citation type="journal article" date="2011" name="Science">
        <title>Comparative functional genomics of the fission yeasts.</title>
        <authorList>
            <person name="Rhind N."/>
            <person name="Chen Z."/>
            <person name="Yassour M."/>
            <person name="Thompson D.A."/>
            <person name="Haas B.J."/>
            <person name="Habib N."/>
            <person name="Wapinski I."/>
            <person name="Roy S."/>
            <person name="Lin M.F."/>
            <person name="Heiman D.I."/>
            <person name="Young S.K."/>
            <person name="Furuya K."/>
            <person name="Guo Y."/>
            <person name="Pidoux A."/>
            <person name="Chen H.M."/>
            <person name="Robbertse B."/>
            <person name="Goldberg J.M."/>
            <person name="Aoki K."/>
            <person name="Bayne E.H."/>
            <person name="Berlin A.M."/>
            <person name="Desjardins C.A."/>
            <person name="Dobbs E."/>
            <person name="Dukaj L."/>
            <person name="Fan L."/>
            <person name="FitzGerald M.G."/>
            <person name="French C."/>
            <person name="Gujja S."/>
            <person name="Hansen K."/>
            <person name="Keifenheim D."/>
            <person name="Levin J.Z."/>
            <person name="Mosher R.A."/>
            <person name="Mueller C.A."/>
            <person name="Pfiffner J."/>
            <person name="Priest M."/>
            <person name="Russ C."/>
            <person name="Smialowska A."/>
            <person name="Swoboda P."/>
            <person name="Sykes S.M."/>
            <person name="Vaughn M."/>
            <person name="Vengrova S."/>
            <person name="Yoder R."/>
            <person name="Zeng Q."/>
            <person name="Allshire R."/>
            <person name="Baulcombe D."/>
            <person name="Birren B.W."/>
            <person name="Brown W."/>
            <person name="Ekwall K."/>
            <person name="Kellis M."/>
            <person name="Leatherwood J."/>
            <person name="Levin H."/>
            <person name="Margalit H."/>
            <person name="Martienssen R."/>
            <person name="Nieduszynski C.A."/>
            <person name="Spatafora J.W."/>
            <person name="Friedman N."/>
            <person name="Dalgaard J.Z."/>
            <person name="Baumann P."/>
            <person name="Niki H."/>
            <person name="Regev A."/>
            <person name="Nusbaum C."/>
        </authorList>
    </citation>
    <scope>NUCLEOTIDE SEQUENCE [LARGE SCALE GENOMIC DNA]</scope>
    <source>
        <strain evidence="3">OY26 / ATCC MYA-4695 / CBS 11777 / NBRC 106824 / NRRL Y48691</strain>
    </source>
</reference>
<evidence type="ECO:0000256" key="1">
    <source>
        <dbReference type="SAM" id="MobiDB-lite"/>
    </source>
</evidence>
<evidence type="ECO:0000313" key="2">
    <source>
        <dbReference type="EMBL" id="EPY52269.1"/>
    </source>
</evidence>
<keyword evidence="3" id="KW-1185">Reference proteome</keyword>
<dbReference type="RefSeq" id="XP_013022164.1">
    <property type="nucleotide sequence ID" value="XM_013166710.1"/>
</dbReference>
<gene>
    <name evidence="2" type="ORF">SPOG_01607</name>
</gene>
<dbReference type="GeneID" id="25035935"/>
<evidence type="ECO:0000313" key="3">
    <source>
        <dbReference type="Proteomes" id="UP000015464"/>
    </source>
</evidence>